<keyword evidence="3" id="KW-1185">Reference proteome</keyword>
<dbReference type="PIRSF" id="PIRSF017082">
    <property type="entry name" value="YflP"/>
    <property type="match status" value="1"/>
</dbReference>
<dbReference type="RefSeq" id="WP_305103306.1">
    <property type="nucleotide sequence ID" value="NZ_JAUTWS010000006.1"/>
</dbReference>
<gene>
    <name evidence="2" type="ORF">Q7A36_08785</name>
</gene>
<dbReference type="InterPro" id="IPR005064">
    <property type="entry name" value="BUG"/>
</dbReference>
<dbReference type="PANTHER" id="PTHR42928">
    <property type="entry name" value="TRICARBOXYLATE-BINDING PROTEIN"/>
    <property type="match status" value="1"/>
</dbReference>
<organism evidence="2 3">
    <name type="scientific">Paracraurococcus lichenis</name>
    <dbReference type="NCBI Taxonomy" id="3064888"/>
    <lineage>
        <taxon>Bacteria</taxon>
        <taxon>Pseudomonadati</taxon>
        <taxon>Pseudomonadota</taxon>
        <taxon>Alphaproteobacteria</taxon>
        <taxon>Acetobacterales</taxon>
        <taxon>Roseomonadaceae</taxon>
        <taxon>Paracraurococcus</taxon>
    </lineage>
</organism>
<dbReference type="Gene3D" id="3.40.190.150">
    <property type="entry name" value="Bordetella uptake gene, domain 1"/>
    <property type="match status" value="1"/>
</dbReference>
<proteinExistence type="inferred from homology"/>
<name>A0ABT9DX11_9PROT</name>
<dbReference type="Gene3D" id="3.40.190.10">
    <property type="entry name" value="Periplasmic binding protein-like II"/>
    <property type="match status" value="1"/>
</dbReference>
<reference evidence="2 3" key="1">
    <citation type="submission" date="2023-08" db="EMBL/GenBank/DDBJ databases">
        <title>The draft genome sequence of Paracraurococcus sp. LOR1-02.</title>
        <authorList>
            <person name="Kingkaew E."/>
            <person name="Tanasupawat S."/>
        </authorList>
    </citation>
    <scope>NUCLEOTIDE SEQUENCE [LARGE SCALE GENOMIC DNA]</scope>
    <source>
        <strain evidence="2 3">LOR1-02</strain>
    </source>
</reference>
<comment type="caution">
    <text evidence="2">The sequence shown here is derived from an EMBL/GenBank/DDBJ whole genome shotgun (WGS) entry which is preliminary data.</text>
</comment>
<evidence type="ECO:0000313" key="2">
    <source>
        <dbReference type="EMBL" id="MDO9708437.1"/>
    </source>
</evidence>
<dbReference type="CDD" id="cd07012">
    <property type="entry name" value="PBP2_Bug_TTT"/>
    <property type="match status" value="1"/>
</dbReference>
<accession>A0ABT9DX11</accession>
<dbReference type="Proteomes" id="UP001243009">
    <property type="component" value="Unassembled WGS sequence"/>
</dbReference>
<evidence type="ECO:0000256" key="1">
    <source>
        <dbReference type="ARBA" id="ARBA00006987"/>
    </source>
</evidence>
<dbReference type="SUPFAM" id="SSF53850">
    <property type="entry name" value="Periplasmic binding protein-like II"/>
    <property type="match status" value="1"/>
</dbReference>
<dbReference type="Pfam" id="PF03401">
    <property type="entry name" value="TctC"/>
    <property type="match status" value="1"/>
</dbReference>
<dbReference type="InterPro" id="IPR042100">
    <property type="entry name" value="Bug_dom1"/>
</dbReference>
<protein>
    <submittedName>
        <fullName evidence="2">Tripartite tricarboxylate transporter substrate binding protein</fullName>
    </submittedName>
</protein>
<sequence length="325" mass="34118">MADRGRTRRVLLAGLGGLGLARGAVAQGGYPDRPVRIIVPFAGGGGNDVLVRLYGQKLSERLGQPFVAENRPGAGGQVGTEQAIRSRPDGYTLVVNPSSPVLANPGSTEPAYDQTRDLAPIAVLATFPTFVLVAPGSPHRSLQDLLAWAKEEPGRATYGFGGLSFQFLAEQIAHRAGAKMQAVLYRGSQDAINAVSAGDLTMALTDPGPALAALDGKRVRALAVSTAQRWPRLPEVPTVAEQGFPGLGQANWIGLLAPAGTPEPILARLEAAVAEAARAPDVAERLRPMGMEPDGTGRAGFRAMIEADNRLWREVAKEAGISLSR</sequence>
<dbReference type="PANTHER" id="PTHR42928:SF5">
    <property type="entry name" value="BLR1237 PROTEIN"/>
    <property type="match status" value="1"/>
</dbReference>
<dbReference type="EMBL" id="JAUTWS010000006">
    <property type="protein sequence ID" value="MDO9708437.1"/>
    <property type="molecule type" value="Genomic_DNA"/>
</dbReference>
<comment type="similarity">
    <text evidence="1">Belongs to the UPF0065 (bug) family.</text>
</comment>
<evidence type="ECO:0000313" key="3">
    <source>
        <dbReference type="Proteomes" id="UP001243009"/>
    </source>
</evidence>